<dbReference type="Pfam" id="PF01979">
    <property type="entry name" value="Amidohydro_1"/>
    <property type="match status" value="1"/>
</dbReference>
<name>A0ABP6LSN4_9MICC</name>
<protein>
    <recommendedName>
        <fullName evidence="7">allantoinase</fullName>
        <ecNumber evidence="7">3.5.2.5</ecNumber>
    </recommendedName>
</protein>
<evidence type="ECO:0000256" key="1">
    <source>
        <dbReference type="ARBA" id="ARBA00001947"/>
    </source>
</evidence>
<evidence type="ECO:0000256" key="2">
    <source>
        <dbReference type="ARBA" id="ARBA00002368"/>
    </source>
</evidence>
<gene>
    <name evidence="12" type="primary">allB</name>
    <name evidence="12" type="ORF">GCM10010529_10620</name>
</gene>
<evidence type="ECO:0000256" key="4">
    <source>
        <dbReference type="ARBA" id="ARBA00010286"/>
    </source>
</evidence>
<comment type="pathway">
    <text evidence="3">Nitrogen metabolism; (S)-allantoin degradation; allantoate from (S)-allantoin: step 1/1.</text>
</comment>
<dbReference type="EC" id="3.5.2.5" evidence="7"/>
<reference evidence="13" key="1">
    <citation type="journal article" date="2019" name="Int. J. Syst. Evol. Microbiol.">
        <title>The Global Catalogue of Microorganisms (GCM) 10K type strain sequencing project: providing services to taxonomists for standard genome sequencing and annotation.</title>
        <authorList>
            <consortium name="The Broad Institute Genomics Platform"/>
            <consortium name="The Broad Institute Genome Sequencing Center for Infectious Disease"/>
            <person name="Wu L."/>
            <person name="Ma J."/>
        </authorList>
    </citation>
    <scope>NUCLEOTIDE SEQUENCE [LARGE SCALE GENOMIC DNA]</scope>
    <source>
        <strain evidence="13">JCM 14309</strain>
    </source>
</reference>
<evidence type="ECO:0000256" key="10">
    <source>
        <dbReference type="ARBA" id="ARBA00022833"/>
    </source>
</evidence>
<evidence type="ECO:0000313" key="12">
    <source>
        <dbReference type="EMBL" id="GAA3058780.1"/>
    </source>
</evidence>
<dbReference type="InterPro" id="IPR011059">
    <property type="entry name" value="Metal-dep_hydrolase_composite"/>
</dbReference>
<evidence type="ECO:0000256" key="9">
    <source>
        <dbReference type="ARBA" id="ARBA00022801"/>
    </source>
</evidence>
<comment type="subunit">
    <text evidence="6">Homotetramer.</text>
</comment>
<evidence type="ECO:0000256" key="5">
    <source>
        <dbReference type="ARBA" id="ARBA00010368"/>
    </source>
</evidence>
<comment type="cofactor">
    <cofactor evidence="1">
        <name>Zn(2+)</name>
        <dbReference type="ChEBI" id="CHEBI:29105"/>
    </cofactor>
</comment>
<dbReference type="Proteomes" id="UP001500236">
    <property type="component" value="Unassembled WGS sequence"/>
</dbReference>
<comment type="similarity">
    <text evidence="4">Belongs to the metallo-dependent hydrolases superfamily. DHOase family. Class I DHOase subfamily.</text>
</comment>
<dbReference type="Gene3D" id="3.20.20.140">
    <property type="entry name" value="Metal-dependent hydrolases"/>
    <property type="match status" value="1"/>
</dbReference>
<dbReference type="RefSeq" id="WP_344681129.1">
    <property type="nucleotide sequence ID" value="NZ_BAAAVT010000006.1"/>
</dbReference>
<proteinExistence type="inferred from homology"/>
<dbReference type="InterPro" id="IPR006680">
    <property type="entry name" value="Amidohydro-rel"/>
</dbReference>
<evidence type="ECO:0000256" key="8">
    <source>
        <dbReference type="ARBA" id="ARBA00022723"/>
    </source>
</evidence>
<keyword evidence="9" id="KW-0378">Hydrolase</keyword>
<dbReference type="EMBL" id="BAAAVT010000006">
    <property type="protein sequence ID" value="GAA3058780.1"/>
    <property type="molecule type" value="Genomic_DNA"/>
</dbReference>
<dbReference type="PANTHER" id="PTHR43668:SF2">
    <property type="entry name" value="ALLANTOINASE"/>
    <property type="match status" value="1"/>
</dbReference>
<dbReference type="InterPro" id="IPR032466">
    <property type="entry name" value="Metal_Hydrolase"/>
</dbReference>
<dbReference type="InterPro" id="IPR002195">
    <property type="entry name" value="Dihydroorotase_CS"/>
</dbReference>
<keyword evidence="8" id="KW-0479">Metal-binding</keyword>
<evidence type="ECO:0000256" key="7">
    <source>
        <dbReference type="ARBA" id="ARBA00012863"/>
    </source>
</evidence>
<dbReference type="SUPFAM" id="SSF51338">
    <property type="entry name" value="Composite domain of metallo-dependent hydrolases"/>
    <property type="match status" value="1"/>
</dbReference>
<sequence>MAHELVVTASRALLPAGWQAVEIGVDDGAITRIAPAGTGLQGLRTVEVPEDQVLLPGLVDSHVHVNEPGRTEWEGFASATRAAAAGGVTTIVDMPLNSIPPTVDPEALQVKRAAAEVAAHVDIGFWGGAIPGNGEQLRPLHEQGVFGFKCFLEDSGVEEFPPLEPAEMEADMTILAELGSMMIVHAEDHGTLLQAPQASGRKYEDFLRSRPREAENVAIRAVIDAARRTGARAHILHLSSADALPEIRAARAEGLRLSVETCPHYLVLAAEEIVDGATTHKCCPPIREAANRDLLWEALADGTIDCVVSDHSPSTAELKLLDTGDFGAAWGGISSLQLGLPLVWSEARARGLELSQVVGWMSSGPADQVGLQDKGRIAEGASADLVVFAPEKSWSVEAERLWHRNKVSAYDGRELVGVVEVTLLRGQEIDFETPRGRLISRTEAAAPQPQS</sequence>
<feature type="domain" description="Amidohydrolase-related" evidence="11">
    <location>
        <begin position="53"/>
        <end position="392"/>
    </location>
</feature>
<comment type="caution">
    <text evidence="12">The sequence shown here is derived from an EMBL/GenBank/DDBJ whole genome shotgun (WGS) entry which is preliminary data.</text>
</comment>
<comment type="similarity">
    <text evidence="5">Belongs to the metallo-dependent hydrolases superfamily. Allantoinase family.</text>
</comment>
<evidence type="ECO:0000313" key="13">
    <source>
        <dbReference type="Proteomes" id="UP001500236"/>
    </source>
</evidence>
<keyword evidence="13" id="KW-1185">Reference proteome</keyword>
<dbReference type="InterPro" id="IPR017593">
    <property type="entry name" value="Allantoinase"/>
</dbReference>
<accession>A0ABP6LSN4</accession>
<evidence type="ECO:0000256" key="3">
    <source>
        <dbReference type="ARBA" id="ARBA00004968"/>
    </source>
</evidence>
<keyword evidence="10" id="KW-0862">Zinc</keyword>
<dbReference type="NCBIfam" id="TIGR03178">
    <property type="entry name" value="allantoinase"/>
    <property type="match status" value="1"/>
</dbReference>
<dbReference type="PANTHER" id="PTHR43668">
    <property type="entry name" value="ALLANTOINASE"/>
    <property type="match status" value="1"/>
</dbReference>
<comment type="function">
    <text evidence="2">Catalyzes the reversible cyclization of carbamoyl aspartate to dihydroorotate.</text>
</comment>
<evidence type="ECO:0000256" key="6">
    <source>
        <dbReference type="ARBA" id="ARBA00011881"/>
    </source>
</evidence>
<organism evidence="12 13">
    <name type="scientific">Nesterenkonia aethiopica</name>
    <dbReference type="NCBI Taxonomy" id="269144"/>
    <lineage>
        <taxon>Bacteria</taxon>
        <taxon>Bacillati</taxon>
        <taxon>Actinomycetota</taxon>
        <taxon>Actinomycetes</taxon>
        <taxon>Micrococcales</taxon>
        <taxon>Micrococcaceae</taxon>
        <taxon>Nesterenkonia</taxon>
    </lineage>
</organism>
<dbReference type="InterPro" id="IPR050138">
    <property type="entry name" value="DHOase/Allantoinase_Hydrolase"/>
</dbReference>
<evidence type="ECO:0000259" key="11">
    <source>
        <dbReference type="Pfam" id="PF01979"/>
    </source>
</evidence>
<dbReference type="PROSITE" id="PS00482">
    <property type="entry name" value="DIHYDROOROTASE_1"/>
    <property type="match status" value="1"/>
</dbReference>
<dbReference type="SUPFAM" id="SSF51556">
    <property type="entry name" value="Metallo-dependent hydrolases"/>
    <property type="match status" value="1"/>
</dbReference>